<dbReference type="Gene3D" id="3.30.565.10">
    <property type="entry name" value="Histidine kinase-like ATPase, C-terminal domain"/>
    <property type="match status" value="1"/>
</dbReference>
<evidence type="ECO:0000256" key="1">
    <source>
        <dbReference type="ARBA" id="ARBA00000085"/>
    </source>
</evidence>
<evidence type="ECO:0000259" key="11">
    <source>
        <dbReference type="PROSITE" id="PS50113"/>
    </source>
</evidence>
<dbReference type="Pfam" id="PF02518">
    <property type="entry name" value="HATPase_c"/>
    <property type="match status" value="1"/>
</dbReference>
<accession>A0A956NFN7</accession>
<dbReference type="SUPFAM" id="SSF55874">
    <property type="entry name" value="ATPase domain of HSP90 chaperone/DNA topoisomerase II/histidine kinase"/>
    <property type="match status" value="1"/>
</dbReference>
<feature type="domain" description="PAS" evidence="10">
    <location>
        <begin position="352"/>
        <end position="423"/>
    </location>
</feature>
<name>A0A956NFN7_UNCEI</name>
<keyword evidence="6" id="KW-0067">ATP-binding</keyword>
<evidence type="ECO:0000259" key="9">
    <source>
        <dbReference type="PROSITE" id="PS50109"/>
    </source>
</evidence>
<dbReference type="PRINTS" id="PR00344">
    <property type="entry name" value="BCTRLSENSOR"/>
</dbReference>
<dbReference type="Proteomes" id="UP000739538">
    <property type="component" value="Unassembled WGS sequence"/>
</dbReference>
<dbReference type="PROSITE" id="PS50112">
    <property type="entry name" value="PAS"/>
    <property type="match status" value="1"/>
</dbReference>
<dbReference type="Gene3D" id="3.30.450.20">
    <property type="entry name" value="PAS domain"/>
    <property type="match status" value="2"/>
</dbReference>
<dbReference type="Pfam" id="PF08448">
    <property type="entry name" value="PAS_4"/>
    <property type="match status" value="1"/>
</dbReference>
<evidence type="ECO:0000259" key="10">
    <source>
        <dbReference type="PROSITE" id="PS50112"/>
    </source>
</evidence>
<dbReference type="PANTHER" id="PTHR43065">
    <property type="entry name" value="SENSOR HISTIDINE KINASE"/>
    <property type="match status" value="1"/>
</dbReference>
<dbReference type="PROSITE" id="PS50109">
    <property type="entry name" value="HIS_KIN"/>
    <property type="match status" value="1"/>
</dbReference>
<dbReference type="PANTHER" id="PTHR43065:SF46">
    <property type="entry name" value="C4-DICARBOXYLATE TRANSPORT SENSOR PROTEIN DCTB"/>
    <property type="match status" value="1"/>
</dbReference>
<dbReference type="InterPro" id="IPR005467">
    <property type="entry name" value="His_kinase_dom"/>
</dbReference>
<keyword evidence="7" id="KW-0902">Two-component regulatory system</keyword>
<dbReference type="CDD" id="cd00130">
    <property type="entry name" value="PAS"/>
    <property type="match status" value="1"/>
</dbReference>
<dbReference type="EC" id="2.7.13.3" evidence="2"/>
<reference evidence="12" key="2">
    <citation type="journal article" date="2021" name="Microbiome">
        <title>Successional dynamics and alternative stable states in a saline activated sludge microbial community over 9 years.</title>
        <authorList>
            <person name="Wang Y."/>
            <person name="Ye J."/>
            <person name="Ju F."/>
            <person name="Liu L."/>
            <person name="Boyd J.A."/>
            <person name="Deng Y."/>
            <person name="Parks D.H."/>
            <person name="Jiang X."/>
            <person name="Yin X."/>
            <person name="Woodcroft B.J."/>
            <person name="Tyson G.W."/>
            <person name="Hugenholtz P."/>
            <person name="Polz M.F."/>
            <person name="Zhang T."/>
        </authorList>
    </citation>
    <scope>NUCLEOTIDE SEQUENCE</scope>
    <source>
        <strain evidence="12">HKST-UBA02</strain>
    </source>
</reference>
<gene>
    <name evidence="12" type="ORF">KDA27_19150</name>
</gene>
<evidence type="ECO:0000256" key="4">
    <source>
        <dbReference type="ARBA" id="ARBA00022741"/>
    </source>
</evidence>
<proteinExistence type="predicted"/>
<dbReference type="EMBL" id="JAGQHS010000129">
    <property type="protein sequence ID" value="MCA9757917.1"/>
    <property type="molecule type" value="Genomic_DNA"/>
</dbReference>
<evidence type="ECO:0000256" key="2">
    <source>
        <dbReference type="ARBA" id="ARBA00012438"/>
    </source>
</evidence>
<reference evidence="12" key="1">
    <citation type="submission" date="2020-04" db="EMBL/GenBank/DDBJ databases">
        <authorList>
            <person name="Zhang T."/>
        </authorList>
    </citation>
    <scope>NUCLEOTIDE SEQUENCE</scope>
    <source>
        <strain evidence="12">HKST-UBA02</strain>
    </source>
</reference>
<feature type="region of interest" description="Disordered" evidence="8">
    <location>
        <begin position="248"/>
        <end position="304"/>
    </location>
</feature>
<evidence type="ECO:0000256" key="3">
    <source>
        <dbReference type="ARBA" id="ARBA00022679"/>
    </source>
</evidence>
<feature type="domain" description="Histidine kinase" evidence="9">
    <location>
        <begin position="491"/>
        <end position="741"/>
    </location>
</feature>
<organism evidence="12 13">
    <name type="scientific">Eiseniibacteriota bacterium</name>
    <dbReference type="NCBI Taxonomy" id="2212470"/>
    <lineage>
        <taxon>Bacteria</taxon>
        <taxon>Candidatus Eiseniibacteriota</taxon>
    </lineage>
</organism>
<dbReference type="InterPro" id="IPR004358">
    <property type="entry name" value="Sig_transdc_His_kin-like_C"/>
</dbReference>
<dbReference type="SMART" id="SM00387">
    <property type="entry name" value="HATPase_c"/>
    <property type="match status" value="1"/>
</dbReference>
<evidence type="ECO:0000313" key="12">
    <source>
        <dbReference type="EMBL" id="MCA9757917.1"/>
    </source>
</evidence>
<dbReference type="GO" id="GO:0000160">
    <property type="term" value="P:phosphorelay signal transduction system"/>
    <property type="evidence" value="ECO:0007669"/>
    <property type="project" value="UniProtKB-KW"/>
</dbReference>
<keyword evidence="5" id="KW-0418">Kinase</keyword>
<evidence type="ECO:0000313" key="13">
    <source>
        <dbReference type="Proteomes" id="UP000739538"/>
    </source>
</evidence>
<dbReference type="GO" id="GO:0005524">
    <property type="term" value="F:ATP binding"/>
    <property type="evidence" value="ECO:0007669"/>
    <property type="project" value="UniProtKB-KW"/>
</dbReference>
<dbReference type="InterPro" id="IPR036890">
    <property type="entry name" value="HATPase_C_sf"/>
</dbReference>
<comment type="catalytic activity">
    <reaction evidence="1">
        <text>ATP + protein L-histidine = ADP + protein N-phospho-L-histidine.</text>
        <dbReference type="EC" id="2.7.13.3"/>
    </reaction>
</comment>
<dbReference type="InterPro" id="IPR035965">
    <property type="entry name" value="PAS-like_dom_sf"/>
</dbReference>
<dbReference type="NCBIfam" id="TIGR00229">
    <property type="entry name" value="sensory_box"/>
    <property type="match status" value="1"/>
</dbReference>
<dbReference type="GO" id="GO:0004673">
    <property type="term" value="F:protein histidine kinase activity"/>
    <property type="evidence" value="ECO:0007669"/>
    <property type="project" value="UniProtKB-EC"/>
</dbReference>
<dbReference type="SMART" id="SM00091">
    <property type="entry name" value="PAS"/>
    <property type="match status" value="2"/>
</dbReference>
<protein>
    <recommendedName>
        <fullName evidence="2">histidine kinase</fullName>
        <ecNumber evidence="2">2.7.13.3</ecNumber>
    </recommendedName>
</protein>
<keyword evidence="3" id="KW-0808">Transferase</keyword>
<dbReference type="PROSITE" id="PS50113">
    <property type="entry name" value="PAC"/>
    <property type="match status" value="2"/>
</dbReference>
<evidence type="ECO:0000256" key="7">
    <source>
        <dbReference type="ARBA" id="ARBA00023012"/>
    </source>
</evidence>
<evidence type="ECO:0000256" key="5">
    <source>
        <dbReference type="ARBA" id="ARBA00022777"/>
    </source>
</evidence>
<feature type="domain" description="PAC" evidence="11">
    <location>
        <begin position="426"/>
        <end position="478"/>
    </location>
</feature>
<dbReference type="InterPro" id="IPR013656">
    <property type="entry name" value="PAS_4"/>
</dbReference>
<dbReference type="AlphaFoldDB" id="A0A956NFN7"/>
<dbReference type="SUPFAM" id="SSF55785">
    <property type="entry name" value="PYP-like sensor domain (PAS domain)"/>
    <property type="match status" value="2"/>
</dbReference>
<keyword evidence="4" id="KW-0547">Nucleotide-binding</keyword>
<dbReference type="Gene3D" id="1.10.287.130">
    <property type="match status" value="1"/>
</dbReference>
<sequence>MPHECLTDADSATLSQLLPASEEWLMERILWYADQFDYTRYTSTLKEAWRLSIVGLTNAILGALERSREVPELGPDDEFQQDPVSRFGLIEAQLHRARGVSLSMFLGLMKYYRQCYLDLLETWTTLENRRATVRFIERCFDRTEIAFCVEWSGIEPESQIRELAAANRRLANEKNKYQTIFESHSNAMIVTTPDGRIDDLNLSAKRLLGIGTEPGSVYYGKHGKRDSLAELETRIQRIQDQALHGGTGELLWSLPDPRTRVSTPGAESLSAETPGVENLSTEPPVESLSAETPGVDSPSAETPDAPVGEGALRVFNVGVAQMLDVSGKFAGITVTMNDITERKRTEVELEGERDFAESLIDTAPAIVLVLDLERRIVRFNRYMEELTGYRSEDVSGREWFELCLPERDREKARGRFDRLVQGASVLTTTSPIRAHDGRTHEIEWHETVLRRGEGPVTGVLAVGLDITERAVLQSQLSQAQKLESIGQLAAGIAHEINTPTQFIGDNLRFLREAFGELLPVLGRVRAESLQGKPVETADERSDDIDFEYLSEEVPSAIDQALEGVERVATIVRSMKEFSHPGRDKKEPADLNRAIENTITVARNEWKYVAETVTEFDPNLPSVPVLINEFNQVILNLVINAAHAIQEAGGGTKGPKGTIRVSTQSSGDHVEIRVTDTGTGMSDDVRERAFDPFFTTKPVGRGTGQGLAIARGVIVNKHAGTIDIESELGRGTTFLIRLPIEPGAHQVETEDRAA</sequence>
<dbReference type="InterPro" id="IPR003594">
    <property type="entry name" value="HATPase_dom"/>
</dbReference>
<comment type="caution">
    <text evidence="12">The sequence shown here is derived from an EMBL/GenBank/DDBJ whole genome shotgun (WGS) entry which is preliminary data.</text>
</comment>
<evidence type="ECO:0000256" key="6">
    <source>
        <dbReference type="ARBA" id="ARBA00022840"/>
    </source>
</evidence>
<dbReference type="InterPro" id="IPR000014">
    <property type="entry name" value="PAS"/>
</dbReference>
<evidence type="ECO:0000256" key="8">
    <source>
        <dbReference type="SAM" id="MobiDB-lite"/>
    </source>
</evidence>
<dbReference type="InterPro" id="IPR000700">
    <property type="entry name" value="PAS-assoc_C"/>
</dbReference>
<dbReference type="Pfam" id="PF13188">
    <property type="entry name" value="PAS_8"/>
    <property type="match status" value="1"/>
</dbReference>
<feature type="domain" description="PAC" evidence="11">
    <location>
        <begin position="298"/>
        <end position="351"/>
    </location>
</feature>